<evidence type="ECO:0000313" key="2">
    <source>
        <dbReference type="EMBL" id="KAF4118090.1"/>
    </source>
</evidence>
<dbReference type="EMBL" id="JAAMOB010000001">
    <property type="protein sequence ID" value="KAF4118090.1"/>
    <property type="molecule type" value="Genomic_DNA"/>
</dbReference>
<proteinExistence type="predicted"/>
<dbReference type="AlphaFoldDB" id="A0A7J6DFM8"/>
<evidence type="ECO:0000256" key="1">
    <source>
        <dbReference type="SAM" id="MobiDB-lite"/>
    </source>
</evidence>
<dbReference type="Proteomes" id="UP000579812">
    <property type="component" value="Unassembled WGS sequence"/>
</dbReference>
<accession>A0A7J6DFM8</accession>
<name>A0A7J6DFM8_9TELE</name>
<protein>
    <submittedName>
        <fullName evidence="2">Uncharacterized protein</fullName>
    </submittedName>
</protein>
<feature type="region of interest" description="Disordered" evidence="1">
    <location>
        <begin position="309"/>
        <end position="331"/>
    </location>
</feature>
<dbReference type="OrthoDB" id="9942170at2759"/>
<reference evidence="2 3" key="1">
    <citation type="submission" date="2020-04" db="EMBL/GenBank/DDBJ databases">
        <title>Chromosome-level genome assembly of a cyprinid fish Onychostoma macrolepis by integration of Nanopore Sequencing, Bionano and Hi-C technology.</title>
        <authorList>
            <person name="Wang D."/>
        </authorList>
    </citation>
    <scope>NUCLEOTIDE SEQUENCE [LARGE SCALE GENOMIC DNA]</scope>
    <source>
        <strain evidence="2">SWU-2019</strain>
        <tissue evidence="2">Muscle</tissue>
    </source>
</reference>
<sequence length="331" mass="38570">METTANFIPRKNARRAVEIVCEGKFIAIKDLKINDDIKRETISRYLSKDIPEYPTPVEFHITEVAHVTNKTSLEDIWDSEGFEGLDRDSLSWWSPKINEADIRAAEELYLDKLFPDITKEEKAAHPPFLSEFTTSPLFLNKTSRYGNFRFTFPLNELMEAYKKQKCEGQEPVLRIYETKLFKQEIEYVVLAHSPEFNEQFKDFPLLTSSPWVAYDGHRIIWKAQAICETHNFQLVTRGKTAMPEPLYSHEWYVWDEVSLVFHTKDVLTIPKRKLKASLSCCELDQDVNLSKGENCSSLNEAEELIKGLQYDDEKEDEKEEHKSAEVKIETD</sequence>
<keyword evidence="3" id="KW-1185">Reference proteome</keyword>
<evidence type="ECO:0000313" key="3">
    <source>
        <dbReference type="Proteomes" id="UP000579812"/>
    </source>
</evidence>
<organism evidence="2 3">
    <name type="scientific">Onychostoma macrolepis</name>
    <dbReference type="NCBI Taxonomy" id="369639"/>
    <lineage>
        <taxon>Eukaryota</taxon>
        <taxon>Metazoa</taxon>
        <taxon>Chordata</taxon>
        <taxon>Craniata</taxon>
        <taxon>Vertebrata</taxon>
        <taxon>Euteleostomi</taxon>
        <taxon>Actinopterygii</taxon>
        <taxon>Neopterygii</taxon>
        <taxon>Teleostei</taxon>
        <taxon>Ostariophysi</taxon>
        <taxon>Cypriniformes</taxon>
        <taxon>Cyprinidae</taxon>
        <taxon>Acrossocheilinae</taxon>
        <taxon>Onychostoma</taxon>
    </lineage>
</organism>
<gene>
    <name evidence="2" type="ORF">G5714_000141</name>
</gene>
<comment type="caution">
    <text evidence="2">The sequence shown here is derived from an EMBL/GenBank/DDBJ whole genome shotgun (WGS) entry which is preliminary data.</text>
</comment>
<feature type="compositionally biased region" description="Basic and acidic residues" evidence="1">
    <location>
        <begin position="319"/>
        <end position="331"/>
    </location>
</feature>